<evidence type="ECO:0000313" key="2">
    <source>
        <dbReference type="EMBL" id="KNC70429.1"/>
    </source>
</evidence>
<keyword evidence="3" id="KW-1185">Reference proteome</keyword>
<dbReference type="Proteomes" id="UP000054560">
    <property type="component" value="Unassembled WGS sequence"/>
</dbReference>
<proteinExistence type="predicted"/>
<feature type="non-terminal residue" evidence="2">
    <location>
        <position position="59"/>
    </location>
</feature>
<organism evidence="2 3">
    <name type="scientific">Sphaeroforma arctica JP610</name>
    <dbReference type="NCBI Taxonomy" id="667725"/>
    <lineage>
        <taxon>Eukaryota</taxon>
        <taxon>Ichthyosporea</taxon>
        <taxon>Ichthyophonida</taxon>
        <taxon>Sphaeroforma</taxon>
    </lineage>
</organism>
<name>A0A0L0F1E8_9EUKA</name>
<protein>
    <submittedName>
        <fullName evidence="2">Uncharacterized protein</fullName>
    </submittedName>
</protein>
<evidence type="ECO:0000313" key="3">
    <source>
        <dbReference type="Proteomes" id="UP000054560"/>
    </source>
</evidence>
<dbReference type="RefSeq" id="XP_014144331.1">
    <property type="nucleotide sequence ID" value="XM_014288856.1"/>
</dbReference>
<reference evidence="2 3" key="1">
    <citation type="submission" date="2011-02" db="EMBL/GenBank/DDBJ databases">
        <title>The Genome Sequence of Sphaeroforma arctica JP610.</title>
        <authorList>
            <consortium name="The Broad Institute Genome Sequencing Platform"/>
            <person name="Russ C."/>
            <person name="Cuomo C."/>
            <person name="Young S.K."/>
            <person name="Zeng Q."/>
            <person name="Gargeya S."/>
            <person name="Alvarado L."/>
            <person name="Berlin A."/>
            <person name="Chapman S.B."/>
            <person name="Chen Z."/>
            <person name="Freedman E."/>
            <person name="Gellesch M."/>
            <person name="Goldberg J."/>
            <person name="Griggs A."/>
            <person name="Gujja S."/>
            <person name="Heilman E."/>
            <person name="Heiman D."/>
            <person name="Howarth C."/>
            <person name="Mehta T."/>
            <person name="Neiman D."/>
            <person name="Pearson M."/>
            <person name="Roberts A."/>
            <person name="Saif S."/>
            <person name="Shea T."/>
            <person name="Shenoy N."/>
            <person name="Sisk P."/>
            <person name="Stolte C."/>
            <person name="Sykes S."/>
            <person name="White J."/>
            <person name="Yandava C."/>
            <person name="Burger G."/>
            <person name="Gray M.W."/>
            <person name="Holland P.W.H."/>
            <person name="King N."/>
            <person name="Lang F.B.F."/>
            <person name="Roger A.J."/>
            <person name="Ruiz-Trillo I."/>
            <person name="Haas B."/>
            <person name="Nusbaum C."/>
            <person name="Birren B."/>
        </authorList>
    </citation>
    <scope>NUCLEOTIDE SEQUENCE [LARGE SCALE GENOMIC DNA]</scope>
    <source>
        <strain evidence="2 3">JP610</strain>
    </source>
</reference>
<evidence type="ECO:0000256" key="1">
    <source>
        <dbReference type="SAM" id="MobiDB-lite"/>
    </source>
</evidence>
<sequence length="59" mass="6188">MATAPAAGTASSKQKLMHKLSKSAGQAKVGIIKSVKNMQNHIERKDSTHSQDNGKGGVQ</sequence>
<dbReference type="AlphaFoldDB" id="A0A0L0F1E8"/>
<feature type="region of interest" description="Disordered" evidence="1">
    <location>
        <begin position="1"/>
        <end position="59"/>
    </location>
</feature>
<dbReference type="GeneID" id="25917546"/>
<dbReference type="EMBL" id="KQ251196">
    <property type="protein sequence ID" value="KNC70429.1"/>
    <property type="molecule type" value="Genomic_DNA"/>
</dbReference>
<accession>A0A0L0F1E8</accession>
<gene>
    <name evidence="2" type="ORF">SARC_17042</name>
</gene>